<evidence type="ECO:0000313" key="3">
    <source>
        <dbReference type="Proteomes" id="UP000829685"/>
    </source>
</evidence>
<comment type="caution">
    <text evidence="2">The sequence shown here is derived from an EMBL/GenBank/DDBJ whole genome shotgun (WGS) entry which is preliminary data.</text>
</comment>
<accession>A0A9P9WXZ8</accession>
<evidence type="ECO:0000259" key="1">
    <source>
        <dbReference type="Pfam" id="PF12766"/>
    </source>
</evidence>
<dbReference type="AlphaFoldDB" id="A0A9P9WXZ8"/>
<dbReference type="SUPFAM" id="SSF50475">
    <property type="entry name" value="FMN-binding split barrel"/>
    <property type="match status" value="1"/>
</dbReference>
<name>A0A9P9WXZ8_9PEZI</name>
<dbReference type="GO" id="GO:0010181">
    <property type="term" value="F:FMN binding"/>
    <property type="evidence" value="ECO:0007669"/>
    <property type="project" value="InterPro"/>
</dbReference>
<evidence type="ECO:0000313" key="2">
    <source>
        <dbReference type="EMBL" id="KAI1881360.1"/>
    </source>
</evidence>
<keyword evidence="3" id="KW-1185">Reference proteome</keyword>
<organism evidence="2 3">
    <name type="scientific">Neoarthrinium moseri</name>
    <dbReference type="NCBI Taxonomy" id="1658444"/>
    <lineage>
        <taxon>Eukaryota</taxon>
        <taxon>Fungi</taxon>
        <taxon>Dikarya</taxon>
        <taxon>Ascomycota</taxon>
        <taxon>Pezizomycotina</taxon>
        <taxon>Sordariomycetes</taxon>
        <taxon>Xylariomycetidae</taxon>
        <taxon>Amphisphaeriales</taxon>
        <taxon>Apiosporaceae</taxon>
        <taxon>Neoarthrinium</taxon>
    </lineage>
</organism>
<dbReference type="Proteomes" id="UP000829685">
    <property type="component" value="Unassembled WGS sequence"/>
</dbReference>
<dbReference type="InterPro" id="IPR024624">
    <property type="entry name" value="Pyridox_Oxase_Alr4036_FMN-bd"/>
</dbReference>
<dbReference type="PANTHER" id="PTHR28243:SF1">
    <property type="entry name" value="PYRIDOXAMINE 5'-PHOSPHATE OXIDASE ALR4036 FAMILY FMN-BINDING DOMAIN-CONTAINING PROTEIN"/>
    <property type="match status" value="1"/>
</dbReference>
<dbReference type="InterPro" id="IPR012349">
    <property type="entry name" value="Split_barrel_FMN-bd"/>
</dbReference>
<gene>
    <name evidence="2" type="ORF">JX265_000186</name>
</gene>
<protein>
    <recommendedName>
        <fullName evidence="1">Pyridoxamine 5'-phosphate oxidase Alr4036 family FMN-binding domain-containing protein</fullName>
    </recommendedName>
</protein>
<dbReference type="PANTHER" id="PTHR28243">
    <property type="entry name" value="AGL049CP"/>
    <property type="match status" value="1"/>
</dbReference>
<feature type="domain" description="Pyridoxamine 5'-phosphate oxidase Alr4036 family FMN-binding" evidence="1">
    <location>
        <begin position="7"/>
        <end position="143"/>
    </location>
</feature>
<dbReference type="Gene3D" id="2.30.110.10">
    <property type="entry name" value="Electron Transport, Fmn-binding Protein, Chain A"/>
    <property type="match status" value="1"/>
</dbReference>
<proteinExistence type="predicted"/>
<sequence>MSTATAAPWRSLFLEHVEGMKSPEFTLSTIRRVPASRYGMDAGSGDGQGFVQVPRARTCIFRGMWANLAVNPKNDAELNPDCYESELLTFTTDVRMDKMPELWEGQPSGGVEGSSGGGGPVEAVFWADAPMVQWRVRGRAYVLAPDVESSEGGRAARDVLQARMRRTGAEGEGDAKGGWSWARELTAHFGNLSPGMRGSFRNPPPGTPVAVPVGDDSLALGQKVTDLQDAVARRHFRVVVIVPFEVDRCDLSDPERGRRWLYRFAGGEGSEKPVYPGGQVVDGWEKVETWP</sequence>
<reference evidence="2" key="1">
    <citation type="submission" date="2021-03" db="EMBL/GenBank/DDBJ databases">
        <title>Revisited historic fungal species revealed as producer of novel bioactive compounds through whole genome sequencing and comparative genomics.</title>
        <authorList>
            <person name="Vignolle G.A."/>
            <person name="Hochenegger N."/>
            <person name="Mach R.L."/>
            <person name="Mach-Aigner A.R."/>
            <person name="Javad Rahimi M."/>
            <person name="Salim K.A."/>
            <person name="Chan C.M."/>
            <person name="Lim L.B.L."/>
            <person name="Cai F."/>
            <person name="Druzhinina I.S."/>
            <person name="U'Ren J.M."/>
            <person name="Derntl C."/>
        </authorList>
    </citation>
    <scope>NUCLEOTIDE SEQUENCE</scope>
    <source>
        <strain evidence="2">TUCIM 5799</strain>
    </source>
</reference>
<dbReference type="EMBL" id="JAFIMR010000001">
    <property type="protein sequence ID" value="KAI1881360.1"/>
    <property type="molecule type" value="Genomic_DNA"/>
</dbReference>
<dbReference type="Pfam" id="PF12766">
    <property type="entry name" value="Pyridox_oxase_2"/>
    <property type="match status" value="1"/>
</dbReference>